<evidence type="ECO:0008006" key="3">
    <source>
        <dbReference type="Google" id="ProtNLM"/>
    </source>
</evidence>
<sequence length="106" mass="12114">MAPNFKRDTSHIPFSLIDYVELVDWTGRQIQQNKRGFIQSNIPSIIQRLGLTDESWLEFANAIETNFSHSIGQTVQLQHYAKIYSNTAKSHQSATNPYTTLNISTK</sequence>
<dbReference type="RefSeq" id="WP_268074209.1">
    <property type="nucleotide sequence ID" value="NZ_CP109965.1"/>
</dbReference>
<reference evidence="1" key="1">
    <citation type="submission" date="2022-10" db="EMBL/GenBank/DDBJ databases">
        <title>Catenovulum adriacola sp. nov. isolated in the Harbour of Susak.</title>
        <authorList>
            <person name="Schoch T."/>
            <person name="Reich S.J."/>
            <person name="Stoeferle S."/>
            <person name="Flaiz M."/>
            <person name="Kazda M."/>
            <person name="Riedel C.U."/>
            <person name="Duerre P."/>
        </authorList>
    </citation>
    <scope>NUCLEOTIDE SEQUENCE</scope>
    <source>
        <strain evidence="1">TS8</strain>
    </source>
</reference>
<evidence type="ECO:0000313" key="2">
    <source>
        <dbReference type="Proteomes" id="UP001163726"/>
    </source>
</evidence>
<name>A0ABY7AMM7_9ALTE</name>
<keyword evidence="2" id="KW-1185">Reference proteome</keyword>
<proteinExistence type="predicted"/>
<evidence type="ECO:0000313" key="1">
    <source>
        <dbReference type="EMBL" id="WAJ69916.1"/>
    </source>
</evidence>
<protein>
    <recommendedName>
        <fullName evidence="3">Transposase</fullName>
    </recommendedName>
</protein>
<dbReference type="Proteomes" id="UP001163726">
    <property type="component" value="Chromosome"/>
</dbReference>
<accession>A0ABY7AMM7</accession>
<gene>
    <name evidence="1" type="ORF">OLW01_12300</name>
</gene>
<dbReference type="EMBL" id="CP109965">
    <property type="protein sequence ID" value="WAJ69916.1"/>
    <property type="molecule type" value="Genomic_DNA"/>
</dbReference>
<organism evidence="1 2">
    <name type="scientific">Catenovulum adriaticum</name>
    <dbReference type="NCBI Taxonomy" id="2984846"/>
    <lineage>
        <taxon>Bacteria</taxon>
        <taxon>Pseudomonadati</taxon>
        <taxon>Pseudomonadota</taxon>
        <taxon>Gammaproteobacteria</taxon>
        <taxon>Alteromonadales</taxon>
        <taxon>Alteromonadaceae</taxon>
        <taxon>Catenovulum</taxon>
    </lineage>
</organism>